<keyword evidence="2" id="KW-1185">Reference proteome</keyword>
<comment type="caution">
    <text evidence="1">The sequence shown here is derived from an EMBL/GenBank/DDBJ whole genome shotgun (WGS) entry which is preliminary data.</text>
</comment>
<organism evidence="1 2">
    <name type="scientific">Pollutimonas harenae</name>
    <dbReference type="NCBI Taxonomy" id="657015"/>
    <lineage>
        <taxon>Bacteria</taxon>
        <taxon>Pseudomonadati</taxon>
        <taxon>Pseudomonadota</taxon>
        <taxon>Betaproteobacteria</taxon>
        <taxon>Burkholderiales</taxon>
        <taxon>Alcaligenaceae</taxon>
        <taxon>Pollutimonas</taxon>
    </lineage>
</organism>
<sequence>MSISAHTFETLQRLPSKDSLLLDRLYAAQSLEQAIDIVFDSAQRLQIAVDRSELALYLQSALTLSDATE</sequence>
<dbReference type="OrthoDB" id="8688247at2"/>
<dbReference type="EMBL" id="JACCEV010000002">
    <property type="protein sequence ID" value="NYT86127.1"/>
    <property type="molecule type" value="Genomic_DNA"/>
</dbReference>
<proteinExistence type="predicted"/>
<evidence type="ECO:0000313" key="2">
    <source>
        <dbReference type="Proteomes" id="UP000554144"/>
    </source>
</evidence>
<dbReference type="RefSeq" id="WP_130039660.1">
    <property type="nucleotide sequence ID" value="NZ_JACCEV010000002.1"/>
</dbReference>
<accession>A0A853GVG3</accession>
<name>A0A853GVG3_9BURK</name>
<dbReference type="AlphaFoldDB" id="A0A853GVG3"/>
<dbReference type="Proteomes" id="UP000554144">
    <property type="component" value="Unassembled WGS sequence"/>
</dbReference>
<reference evidence="1 2" key="1">
    <citation type="submission" date="2020-07" db="EMBL/GenBank/DDBJ databases">
        <title>Taxonomic revisions and descriptions of new bacterial species based on genomic comparisons in the high-G+C-content subgroup of the family Alcaligenaceae.</title>
        <authorList>
            <person name="Szabo A."/>
            <person name="Felfoldi T."/>
        </authorList>
    </citation>
    <scope>NUCLEOTIDE SEQUENCE [LARGE SCALE GENOMIC DNA]</scope>
    <source>
        <strain evidence="1 2">DSM 25667</strain>
    </source>
</reference>
<evidence type="ECO:0000313" key="1">
    <source>
        <dbReference type="EMBL" id="NYT86127.1"/>
    </source>
</evidence>
<protein>
    <submittedName>
        <fullName evidence="1">Uncharacterized protein</fullName>
    </submittedName>
</protein>
<gene>
    <name evidence="1" type="ORF">H0A62_10970</name>
</gene>